<name>A0ABX1MN72_9RHOO</name>
<dbReference type="EMBL" id="WTVR01000009">
    <property type="protein sequence ID" value="NMF88126.1"/>
    <property type="molecule type" value="Genomic_DNA"/>
</dbReference>
<feature type="region of interest" description="Disordered" evidence="1">
    <location>
        <begin position="46"/>
        <end position="95"/>
    </location>
</feature>
<gene>
    <name evidence="2" type="ORF">GPA26_06485</name>
</gene>
<reference evidence="2 3" key="1">
    <citation type="submission" date="2019-12" db="EMBL/GenBank/DDBJ databases">
        <title>Comparative genomics gives insights into the taxonomy of the Azoarcus-Aromatoleum group and reveals separate origins of nif in the plant-associated Azoarcus and non-plant-associated Aromatoleum sub-groups.</title>
        <authorList>
            <person name="Lafos M."/>
            <person name="Maluk M."/>
            <person name="Batista M."/>
            <person name="Junghare M."/>
            <person name="Carmona M."/>
            <person name="Faoro H."/>
            <person name="Cruz L.M."/>
            <person name="Battistoni F."/>
            <person name="De Souza E."/>
            <person name="Pedrosa F."/>
            <person name="Chen W.-M."/>
            <person name="Poole P.S."/>
            <person name="Dixon R.A."/>
            <person name="James E.K."/>
        </authorList>
    </citation>
    <scope>NUCLEOTIDE SEQUENCE [LARGE SCALE GENOMIC DNA]</scope>
    <source>
        <strain evidence="2 3">ToN1</strain>
    </source>
</reference>
<evidence type="ECO:0000313" key="3">
    <source>
        <dbReference type="Proteomes" id="UP000652074"/>
    </source>
</evidence>
<sequence>MIDALEDIGTNLVARLREGLRGDHAQQPGALFEQGEEAVELRLHGTAHAAEQEREHGGEGQGAAAGEELRRASVGLQETPQNSGGWSAGLRFGHI</sequence>
<dbReference type="RefSeq" id="WP_169205556.1">
    <property type="nucleotide sequence ID" value="NZ_CP059560.1"/>
</dbReference>
<comment type="caution">
    <text evidence="2">The sequence shown here is derived from an EMBL/GenBank/DDBJ whole genome shotgun (WGS) entry which is preliminary data.</text>
</comment>
<organism evidence="2 3">
    <name type="scientific">Aromatoleum petrolei</name>
    <dbReference type="NCBI Taxonomy" id="76116"/>
    <lineage>
        <taxon>Bacteria</taxon>
        <taxon>Pseudomonadati</taxon>
        <taxon>Pseudomonadota</taxon>
        <taxon>Betaproteobacteria</taxon>
        <taxon>Rhodocyclales</taxon>
        <taxon>Rhodocyclaceae</taxon>
        <taxon>Aromatoleum</taxon>
    </lineage>
</organism>
<protein>
    <submittedName>
        <fullName evidence="2">Uncharacterized protein</fullName>
    </submittedName>
</protein>
<dbReference type="Proteomes" id="UP000652074">
    <property type="component" value="Unassembled WGS sequence"/>
</dbReference>
<feature type="compositionally biased region" description="Polar residues" evidence="1">
    <location>
        <begin position="76"/>
        <end position="85"/>
    </location>
</feature>
<evidence type="ECO:0000256" key="1">
    <source>
        <dbReference type="SAM" id="MobiDB-lite"/>
    </source>
</evidence>
<evidence type="ECO:0000313" key="2">
    <source>
        <dbReference type="EMBL" id="NMF88126.1"/>
    </source>
</evidence>
<keyword evidence="3" id="KW-1185">Reference proteome</keyword>
<proteinExistence type="predicted"/>
<accession>A0ABX1MN72</accession>